<protein>
    <submittedName>
        <fullName evidence="2">Uncharacterized protein</fullName>
    </submittedName>
</protein>
<feature type="region of interest" description="Disordered" evidence="1">
    <location>
        <begin position="1"/>
        <end position="72"/>
    </location>
</feature>
<feature type="compositionally biased region" description="Basic and acidic residues" evidence="1">
    <location>
        <begin position="1"/>
        <end position="10"/>
    </location>
</feature>
<dbReference type="AlphaFoldDB" id="A0A5K3FLV0"/>
<name>A0A5K3FLV0_MESCO</name>
<proteinExistence type="predicted"/>
<accession>A0A5K3FLV0</accession>
<sequence length="72" mass="7663">MSGRSADTRTTRVAKFARSSKPSMPSPPAGRRRIRRTPPPVGLPAEQVRVTSVPSGMGLSRPTFDVSLACPS</sequence>
<evidence type="ECO:0000313" key="2">
    <source>
        <dbReference type="WBParaSite" id="MCU_008353-RA"/>
    </source>
</evidence>
<dbReference type="WBParaSite" id="MCU_008353-RA">
    <property type="protein sequence ID" value="MCU_008353-RA"/>
    <property type="gene ID" value="MCU_008353"/>
</dbReference>
<organism evidence="2">
    <name type="scientific">Mesocestoides corti</name>
    <name type="common">Flatworm</name>
    <dbReference type="NCBI Taxonomy" id="53468"/>
    <lineage>
        <taxon>Eukaryota</taxon>
        <taxon>Metazoa</taxon>
        <taxon>Spiralia</taxon>
        <taxon>Lophotrochozoa</taxon>
        <taxon>Platyhelminthes</taxon>
        <taxon>Cestoda</taxon>
        <taxon>Eucestoda</taxon>
        <taxon>Cyclophyllidea</taxon>
        <taxon>Mesocestoididae</taxon>
        <taxon>Mesocestoides</taxon>
    </lineage>
</organism>
<evidence type="ECO:0000256" key="1">
    <source>
        <dbReference type="SAM" id="MobiDB-lite"/>
    </source>
</evidence>
<reference evidence="2" key="1">
    <citation type="submission" date="2019-11" db="UniProtKB">
        <authorList>
            <consortium name="WormBaseParasite"/>
        </authorList>
    </citation>
    <scope>IDENTIFICATION</scope>
</reference>